<protein>
    <recommendedName>
        <fullName evidence="1">BAG domain-containing protein</fullName>
    </recommendedName>
</protein>
<dbReference type="STRING" id="64571.A0A1Y2GL54"/>
<dbReference type="InParanoid" id="A0A1Y2GL54"/>
<proteinExistence type="predicted"/>
<feature type="domain" description="BAG" evidence="1">
    <location>
        <begin position="108"/>
        <end position="154"/>
    </location>
</feature>
<dbReference type="AlphaFoldDB" id="A0A1Y2GL54"/>
<dbReference type="RefSeq" id="XP_021880819.1">
    <property type="nucleotide sequence ID" value="XM_022020839.1"/>
</dbReference>
<evidence type="ECO:0000313" key="3">
    <source>
        <dbReference type="Proteomes" id="UP000193648"/>
    </source>
</evidence>
<feature type="non-terminal residue" evidence="2">
    <location>
        <position position="1"/>
    </location>
</feature>
<accession>A0A1Y2GL54</accession>
<sequence length="166" mass="18478">LSLVFGGATMKDDNAPLSCFGIKPGSKVAVNGVKPTQIKELTTNGDPEEYALILRISELQEKSKKFMSEHCPKYEAEVESYLSSKPEPFVMSAGMPPARKRLHDLHGMMSENLLQSLLAIDGVTCPFDFEIARVKRREAVKETQKLLDHIDAFNGRVKESDRAARL</sequence>
<comment type="caution">
    <text evidence="2">The sequence shown here is derived from an EMBL/GenBank/DDBJ whole genome shotgun (WGS) entry which is preliminary data.</text>
</comment>
<evidence type="ECO:0000313" key="2">
    <source>
        <dbReference type="EMBL" id="ORZ14341.1"/>
    </source>
</evidence>
<dbReference type="SUPFAM" id="SSF63491">
    <property type="entry name" value="BAG domain"/>
    <property type="match status" value="1"/>
</dbReference>
<dbReference type="InterPro" id="IPR003103">
    <property type="entry name" value="BAG_domain"/>
</dbReference>
<dbReference type="OrthoDB" id="417450at2759"/>
<dbReference type="GeneID" id="33562683"/>
<organism evidence="2 3">
    <name type="scientific">Lobosporangium transversale</name>
    <dbReference type="NCBI Taxonomy" id="64571"/>
    <lineage>
        <taxon>Eukaryota</taxon>
        <taxon>Fungi</taxon>
        <taxon>Fungi incertae sedis</taxon>
        <taxon>Mucoromycota</taxon>
        <taxon>Mortierellomycotina</taxon>
        <taxon>Mortierellomycetes</taxon>
        <taxon>Mortierellales</taxon>
        <taxon>Mortierellaceae</taxon>
        <taxon>Lobosporangium</taxon>
    </lineage>
</organism>
<dbReference type="EMBL" id="MCFF01000021">
    <property type="protein sequence ID" value="ORZ14341.1"/>
    <property type="molecule type" value="Genomic_DNA"/>
</dbReference>
<gene>
    <name evidence="2" type="ORF">BCR41DRAFT_306808</name>
</gene>
<name>A0A1Y2GL54_9FUNG</name>
<dbReference type="Pfam" id="PF02179">
    <property type="entry name" value="BAG"/>
    <property type="match status" value="1"/>
</dbReference>
<keyword evidence="3" id="KW-1185">Reference proteome</keyword>
<dbReference type="FunCoup" id="A0A1Y2GL54">
    <property type="interactions" value="205"/>
</dbReference>
<dbReference type="InterPro" id="IPR036533">
    <property type="entry name" value="BAG_dom_sf"/>
</dbReference>
<reference evidence="2 3" key="1">
    <citation type="submission" date="2016-07" db="EMBL/GenBank/DDBJ databases">
        <title>Pervasive Adenine N6-methylation of Active Genes in Fungi.</title>
        <authorList>
            <consortium name="DOE Joint Genome Institute"/>
            <person name="Mondo S.J."/>
            <person name="Dannebaum R.O."/>
            <person name="Kuo R.C."/>
            <person name="Labutti K."/>
            <person name="Haridas S."/>
            <person name="Kuo A."/>
            <person name="Salamov A."/>
            <person name="Ahrendt S.R."/>
            <person name="Lipzen A."/>
            <person name="Sullivan W."/>
            <person name="Andreopoulos W.B."/>
            <person name="Clum A."/>
            <person name="Lindquist E."/>
            <person name="Daum C."/>
            <person name="Ramamoorthy G.K."/>
            <person name="Gryganskyi A."/>
            <person name="Culley D."/>
            <person name="Magnuson J.K."/>
            <person name="James T.Y."/>
            <person name="O'Malley M.A."/>
            <person name="Stajich J.E."/>
            <person name="Spatafora J.W."/>
            <person name="Visel A."/>
            <person name="Grigoriev I.V."/>
        </authorList>
    </citation>
    <scope>NUCLEOTIDE SEQUENCE [LARGE SCALE GENOMIC DNA]</scope>
    <source>
        <strain evidence="2 3">NRRL 3116</strain>
    </source>
</reference>
<dbReference type="GO" id="GO:0051087">
    <property type="term" value="F:protein-folding chaperone binding"/>
    <property type="evidence" value="ECO:0007669"/>
    <property type="project" value="InterPro"/>
</dbReference>
<dbReference type="Gene3D" id="1.20.58.120">
    <property type="entry name" value="BAG domain"/>
    <property type="match status" value="1"/>
</dbReference>
<dbReference type="PROSITE" id="PS51035">
    <property type="entry name" value="BAG"/>
    <property type="match status" value="1"/>
</dbReference>
<evidence type="ECO:0000259" key="1">
    <source>
        <dbReference type="PROSITE" id="PS51035"/>
    </source>
</evidence>
<dbReference type="Proteomes" id="UP000193648">
    <property type="component" value="Unassembled WGS sequence"/>
</dbReference>